<gene>
    <name evidence="6" type="ORF">A6R68_14592</name>
</gene>
<keyword evidence="2 4" id="KW-0863">Zinc-finger</keyword>
<evidence type="ECO:0000256" key="1">
    <source>
        <dbReference type="ARBA" id="ARBA00022723"/>
    </source>
</evidence>
<dbReference type="STRING" id="56216.A0A1A6H9A3"/>
<proteinExistence type="predicted"/>
<reference evidence="6 7" key="1">
    <citation type="submission" date="2016-06" db="EMBL/GenBank/DDBJ databases">
        <title>The Draft Genome Sequence and Annotation of the Desert Woodrat Neotoma lepida.</title>
        <authorList>
            <person name="Campbell M."/>
            <person name="Oakeson K.F."/>
            <person name="Yandell M."/>
            <person name="Halpert J.R."/>
            <person name="Dearing D."/>
        </authorList>
    </citation>
    <scope>NUCLEOTIDE SEQUENCE [LARGE SCALE GENOMIC DNA]</scope>
    <source>
        <strain evidence="6">417</strain>
        <tissue evidence="6">Liver</tissue>
    </source>
</reference>
<dbReference type="EMBL" id="LZPO01044388">
    <property type="protein sequence ID" value="OBS74876.1"/>
    <property type="molecule type" value="Genomic_DNA"/>
</dbReference>
<evidence type="ECO:0000259" key="5">
    <source>
        <dbReference type="PROSITE" id="PS51800"/>
    </source>
</evidence>
<evidence type="ECO:0000256" key="4">
    <source>
        <dbReference type="PROSITE-ProRule" id="PRU01141"/>
    </source>
</evidence>
<feature type="domain" description="CHHC U11-48K-type" evidence="5">
    <location>
        <begin position="36"/>
        <end position="63"/>
    </location>
</feature>
<dbReference type="GO" id="GO:0008270">
    <property type="term" value="F:zinc ion binding"/>
    <property type="evidence" value="ECO:0007669"/>
    <property type="project" value="UniProtKB-KW"/>
</dbReference>
<evidence type="ECO:0000313" key="6">
    <source>
        <dbReference type="EMBL" id="OBS74876.1"/>
    </source>
</evidence>
<protein>
    <recommendedName>
        <fullName evidence="5">CHHC U11-48K-type domain-containing protein</fullName>
    </recommendedName>
</protein>
<accession>A0A1A6H9A3</accession>
<organism evidence="6 7">
    <name type="scientific">Neotoma lepida</name>
    <name type="common">Desert woodrat</name>
    <dbReference type="NCBI Taxonomy" id="56216"/>
    <lineage>
        <taxon>Eukaryota</taxon>
        <taxon>Metazoa</taxon>
        <taxon>Chordata</taxon>
        <taxon>Craniata</taxon>
        <taxon>Vertebrata</taxon>
        <taxon>Euteleostomi</taxon>
        <taxon>Mammalia</taxon>
        <taxon>Eutheria</taxon>
        <taxon>Euarchontoglires</taxon>
        <taxon>Glires</taxon>
        <taxon>Rodentia</taxon>
        <taxon>Myomorpha</taxon>
        <taxon>Muroidea</taxon>
        <taxon>Cricetidae</taxon>
        <taxon>Neotominae</taxon>
        <taxon>Neotoma</taxon>
    </lineage>
</organism>
<keyword evidence="7" id="KW-1185">Reference proteome</keyword>
<dbReference type="OrthoDB" id="10069248at2759"/>
<evidence type="ECO:0000256" key="2">
    <source>
        <dbReference type="ARBA" id="ARBA00022771"/>
    </source>
</evidence>
<dbReference type="Pfam" id="PF05253">
    <property type="entry name" value="zf-U11-48K"/>
    <property type="match status" value="1"/>
</dbReference>
<dbReference type="AlphaFoldDB" id="A0A1A6H9A3"/>
<evidence type="ECO:0000256" key="3">
    <source>
        <dbReference type="ARBA" id="ARBA00022833"/>
    </source>
</evidence>
<name>A0A1A6H9A3_NEOLE</name>
<keyword evidence="1" id="KW-0479">Metal-binding</keyword>
<dbReference type="PROSITE" id="PS51800">
    <property type="entry name" value="ZF_CHHC_U11_48K"/>
    <property type="match status" value="1"/>
</dbReference>
<keyword evidence="3" id="KW-0862">Zinc</keyword>
<dbReference type="InterPro" id="IPR022776">
    <property type="entry name" value="TRM13/UPF0224_CHHC_Znf_dom"/>
</dbReference>
<sequence>MGIHKAATQEGKFFMAVLQYHLASCRKKNPKKAKKMASCKYNACHVVPIRKLAEHEATCVNRSSMEEEETLSPLHDRMRVRDEWLGFKRPRSCRAFSCMKSWSLVPPQATIFQALVIWPHIILNNELNASLGTTEGGVPMPEPPTSVLGEMGISSPRLLRLRSEIVWPSSRYSVMLGPGVAVWVTVP</sequence>
<dbReference type="Proteomes" id="UP000092124">
    <property type="component" value="Unassembled WGS sequence"/>
</dbReference>
<comment type="caution">
    <text evidence="6">The sequence shown here is derived from an EMBL/GenBank/DDBJ whole genome shotgun (WGS) entry which is preliminary data.</text>
</comment>
<evidence type="ECO:0000313" key="7">
    <source>
        <dbReference type="Proteomes" id="UP000092124"/>
    </source>
</evidence>